<evidence type="ECO:0000313" key="2">
    <source>
        <dbReference type="EMBL" id="KAF4630260.1"/>
    </source>
</evidence>
<name>A0A8H4RHN8_9HELO</name>
<sequence>MPPPPLALPPAFSSELITFILTHQTYPTTLIICQSRANFLLSLRDSTSTSHNREPSFPPNDTTSSEKPSTPPPPEPPRRHPLLTPTLHQLATSRHISLVFIPTLSHLRAYLSVFPPSPQNEKIIGGPQEQQKFDKSGKKGPLVVVYGLVELHRDTSEWSAQGLGHSVSVLVEAGVRSGRAVMVIEERKLDYEIEGEQEGVDDEEVGDYEAAVEARNWKRMCKVWEQRVPMLNGSMRRAGIEGEDGGWSGRTVAVGRILGRWVKFGRADWAN</sequence>
<dbReference type="OrthoDB" id="5391496at2759"/>
<reference evidence="2 3" key="1">
    <citation type="submission" date="2020-03" db="EMBL/GenBank/DDBJ databases">
        <title>Draft Genome Sequence of Cudoniella acicularis.</title>
        <authorList>
            <person name="Buettner E."/>
            <person name="Kellner H."/>
        </authorList>
    </citation>
    <scope>NUCLEOTIDE SEQUENCE [LARGE SCALE GENOMIC DNA]</scope>
    <source>
        <strain evidence="2 3">DSM 108380</strain>
    </source>
</reference>
<evidence type="ECO:0000313" key="3">
    <source>
        <dbReference type="Proteomes" id="UP000566819"/>
    </source>
</evidence>
<feature type="region of interest" description="Disordered" evidence="1">
    <location>
        <begin position="47"/>
        <end position="83"/>
    </location>
</feature>
<protein>
    <submittedName>
        <fullName evidence="2">Uncharacterized protein</fullName>
    </submittedName>
</protein>
<dbReference type="Proteomes" id="UP000566819">
    <property type="component" value="Unassembled WGS sequence"/>
</dbReference>
<proteinExistence type="predicted"/>
<dbReference type="AlphaFoldDB" id="A0A8H4RHN8"/>
<gene>
    <name evidence="2" type="ORF">G7Y89_g7878</name>
</gene>
<comment type="caution">
    <text evidence="2">The sequence shown here is derived from an EMBL/GenBank/DDBJ whole genome shotgun (WGS) entry which is preliminary data.</text>
</comment>
<accession>A0A8H4RHN8</accession>
<evidence type="ECO:0000256" key="1">
    <source>
        <dbReference type="SAM" id="MobiDB-lite"/>
    </source>
</evidence>
<keyword evidence="3" id="KW-1185">Reference proteome</keyword>
<organism evidence="2 3">
    <name type="scientific">Cudoniella acicularis</name>
    <dbReference type="NCBI Taxonomy" id="354080"/>
    <lineage>
        <taxon>Eukaryota</taxon>
        <taxon>Fungi</taxon>
        <taxon>Dikarya</taxon>
        <taxon>Ascomycota</taxon>
        <taxon>Pezizomycotina</taxon>
        <taxon>Leotiomycetes</taxon>
        <taxon>Helotiales</taxon>
        <taxon>Tricladiaceae</taxon>
        <taxon>Cudoniella</taxon>
    </lineage>
</organism>
<dbReference type="EMBL" id="JAAMPI010000569">
    <property type="protein sequence ID" value="KAF4630260.1"/>
    <property type="molecule type" value="Genomic_DNA"/>
</dbReference>